<comment type="caution">
    <text evidence="13">The sequence shown here is derived from an EMBL/GenBank/DDBJ whole genome shotgun (WGS) entry which is preliminary data.</text>
</comment>
<feature type="domain" description="Protein KASH5 EF-hand-like" evidence="11">
    <location>
        <begin position="275"/>
        <end position="339"/>
    </location>
</feature>
<feature type="compositionally biased region" description="Polar residues" evidence="9">
    <location>
        <begin position="1476"/>
        <end position="1486"/>
    </location>
</feature>
<keyword evidence="6 8" id="KW-0175">Coiled coil</keyword>
<evidence type="ECO:0000256" key="5">
    <source>
        <dbReference type="ARBA" id="ARBA00022989"/>
    </source>
</evidence>
<evidence type="ECO:0000256" key="3">
    <source>
        <dbReference type="ARBA" id="ARBA00022490"/>
    </source>
</evidence>
<feature type="region of interest" description="Disordered" evidence="9">
    <location>
        <begin position="1474"/>
        <end position="1511"/>
    </location>
</feature>
<evidence type="ECO:0000256" key="8">
    <source>
        <dbReference type="SAM" id="Coils"/>
    </source>
</evidence>
<feature type="compositionally biased region" description="Basic and acidic residues" evidence="9">
    <location>
        <begin position="1124"/>
        <end position="1142"/>
    </location>
</feature>
<dbReference type="InterPro" id="IPR008677">
    <property type="entry name" value="MRVI1"/>
</dbReference>
<feature type="compositionally biased region" description="Low complexity" evidence="9">
    <location>
        <begin position="1345"/>
        <end position="1356"/>
    </location>
</feature>
<feature type="transmembrane region" description="Helical" evidence="10">
    <location>
        <begin position="1534"/>
        <end position="1556"/>
    </location>
</feature>
<feature type="domain" description="KASH5-like coiled-coil" evidence="12">
    <location>
        <begin position="392"/>
        <end position="581"/>
    </location>
</feature>
<feature type="coiled-coil region" evidence="8">
    <location>
        <begin position="466"/>
        <end position="514"/>
    </location>
</feature>
<dbReference type="Pfam" id="PF05781">
    <property type="entry name" value="MRVI1"/>
    <property type="match status" value="1"/>
</dbReference>
<feature type="compositionally biased region" description="Polar residues" evidence="9">
    <location>
        <begin position="910"/>
        <end position="920"/>
    </location>
</feature>
<dbReference type="Pfam" id="PF14662">
    <property type="entry name" value="KASH_CCD"/>
    <property type="match status" value="1"/>
</dbReference>
<organism evidence="13 14">
    <name type="scientific">Alosa alosa</name>
    <name type="common">allis shad</name>
    <dbReference type="NCBI Taxonomy" id="278164"/>
    <lineage>
        <taxon>Eukaryota</taxon>
        <taxon>Metazoa</taxon>
        <taxon>Chordata</taxon>
        <taxon>Craniata</taxon>
        <taxon>Vertebrata</taxon>
        <taxon>Euteleostomi</taxon>
        <taxon>Actinopterygii</taxon>
        <taxon>Neopterygii</taxon>
        <taxon>Teleostei</taxon>
        <taxon>Clupei</taxon>
        <taxon>Clupeiformes</taxon>
        <taxon>Clupeoidei</taxon>
        <taxon>Clupeidae</taxon>
        <taxon>Alosa</taxon>
    </lineage>
</organism>
<name>A0AAV6FXH4_9TELE</name>
<feature type="compositionally biased region" description="Basic and acidic residues" evidence="9">
    <location>
        <begin position="1413"/>
        <end position="1452"/>
    </location>
</feature>
<feature type="compositionally biased region" description="Polar residues" evidence="9">
    <location>
        <begin position="1059"/>
        <end position="1088"/>
    </location>
</feature>
<feature type="compositionally biased region" description="Polar residues" evidence="9">
    <location>
        <begin position="1009"/>
        <end position="1029"/>
    </location>
</feature>
<evidence type="ECO:0000256" key="10">
    <source>
        <dbReference type="SAM" id="Phobius"/>
    </source>
</evidence>
<dbReference type="PANTHER" id="PTHR15352">
    <property type="entry name" value="LYMPHOID-RESTRICTED MEMBRANE PROTEIN, JAW1"/>
    <property type="match status" value="1"/>
</dbReference>
<feature type="compositionally biased region" description="Acidic residues" evidence="9">
    <location>
        <begin position="782"/>
        <end position="799"/>
    </location>
</feature>
<dbReference type="InterPro" id="IPR028168">
    <property type="entry name" value="KASH5_CC"/>
</dbReference>
<reference evidence="13 14" key="1">
    <citation type="submission" date="2020-10" db="EMBL/GenBank/DDBJ databases">
        <title>Chromosome-scale genome assembly of the Allis shad, Alosa alosa.</title>
        <authorList>
            <person name="Margot Z."/>
            <person name="Christophe K."/>
            <person name="Cabau C."/>
            <person name="Louis A."/>
            <person name="Berthelot C."/>
            <person name="Parey E."/>
            <person name="Roest Crollius H."/>
            <person name="Montfort J."/>
            <person name="Robinson-Rechavi M."/>
            <person name="Bucao C."/>
            <person name="Bouchez O."/>
            <person name="Gislard M."/>
            <person name="Lluch J."/>
            <person name="Milhes M."/>
            <person name="Lampietro C."/>
            <person name="Lopez Roques C."/>
            <person name="Donnadieu C."/>
            <person name="Braasch I."/>
            <person name="Desvignes T."/>
            <person name="Postlethwait J."/>
            <person name="Bobe J."/>
            <person name="Guiguen Y."/>
        </authorList>
    </citation>
    <scope>NUCLEOTIDE SEQUENCE [LARGE SCALE GENOMIC DNA]</scope>
    <source>
        <strain evidence="13">M-15738</strain>
        <tissue evidence="13">Blood</tissue>
    </source>
</reference>
<feature type="compositionally biased region" description="Low complexity" evidence="9">
    <location>
        <begin position="77"/>
        <end position="94"/>
    </location>
</feature>
<keyword evidence="7 10" id="KW-0472">Membrane</keyword>
<evidence type="ECO:0000256" key="9">
    <source>
        <dbReference type="SAM" id="MobiDB-lite"/>
    </source>
</evidence>
<feature type="compositionally biased region" description="Polar residues" evidence="9">
    <location>
        <begin position="41"/>
        <end position="50"/>
    </location>
</feature>
<feature type="region of interest" description="Disordered" evidence="9">
    <location>
        <begin position="26"/>
        <end position="94"/>
    </location>
</feature>
<feature type="compositionally biased region" description="Polar residues" evidence="9">
    <location>
        <begin position="811"/>
        <end position="824"/>
    </location>
</feature>
<dbReference type="GO" id="GO:0005789">
    <property type="term" value="C:endoplasmic reticulum membrane"/>
    <property type="evidence" value="ECO:0007669"/>
    <property type="project" value="TreeGrafter"/>
</dbReference>
<keyword evidence="5 10" id="KW-1133">Transmembrane helix</keyword>
<feature type="compositionally biased region" description="Basic and acidic residues" evidence="9">
    <location>
        <begin position="751"/>
        <end position="772"/>
    </location>
</feature>
<feature type="compositionally biased region" description="Basic and acidic residues" evidence="9">
    <location>
        <begin position="882"/>
        <end position="900"/>
    </location>
</feature>
<feature type="region of interest" description="Disordered" evidence="9">
    <location>
        <begin position="1326"/>
        <end position="1453"/>
    </location>
</feature>
<keyword evidence="14" id="KW-1185">Reference proteome</keyword>
<keyword evidence="4 10" id="KW-0812">Transmembrane</keyword>
<keyword evidence="3" id="KW-0963">Cytoplasm</keyword>
<accession>A0AAV6FXH4</accession>
<gene>
    <name evidence="13" type="ORF">AALO_G00222310</name>
</gene>
<feature type="compositionally biased region" description="Basic and acidic residues" evidence="9">
    <location>
        <begin position="1326"/>
        <end position="1342"/>
    </location>
</feature>
<evidence type="ECO:0000256" key="4">
    <source>
        <dbReference type="ARBA" id="ARBA00022692"/>
    </source>
</evidence>
<evidence type="ECO:0000313" key="14">
    <source>
        <dbReference type="Proteomes" id="UP000823561"/>
    </source>
</evidence>
<evidence type="ECO:0000256" key="1">
    <source>
        <dbReference type="ARBA" id="ARBA00004167"/>
    </source>
</evidence>
<feature type="region of interest" description="Disordered" evidence="9">
    <location>
        <begin position="751"/>
        <end position="1188"/>
    </location>
</feature>
<dbReference type="InterPro" id="IPR039508">
    <property type="entry name" value="KASH5_EF-hand-like_dom"/>
</dbReference>
<feature type="coiled-coil region" evidence="8">
    <location>
        <begin position="400"/>
        <end position="441"/>
    </location>
</feature>
<dbReference type="Proteomes" id="UP000823561">
    <property type="component" value="Chromosome 17"/>
</dbReference>
<sequence>MDLAVSQRHRHNPVDSICRKLKTIQRRNQEADSSPFHIPRFQSSSYNSPQPGLRCNLESILKKRTVRSDHPDTPAVGASASKTDGSSTTSSSSIGASAAALGMLTPKGSPGRSQGRRLTLGASGASPLVTPCPVNATYTITSTVTDRRTSFGLGQRQGWQRTCSTPAAAQSETDGYFTFGRSAPYGQPEAGETPAANPLEMDGERERRRSPTHSLLSYNLNFCTSDVSTLLDGDVGYPALVVKRLSLGDGLLSSETKKENMTEVSLICEEDLLDTIFHACDTQRRGKVYVSRIVDYLRHTTSRSSEDSGLEELCNMLDPDNKDISIDLDTYHAVMKEWIEDCRNQGDDTAENVTQESVKVPDSLAAKRSALLNMTSGSLEAFGGETTKSDLETSDLIYCVADLQFTNQKLQEEIRKLKQAMESMEDTNQKLIEENDDLKTQAKVGQQLLQKEKMLKEEVEEMKMTLSSSEESRAQASARSKQMERENQGLISKISALQEENIKVTMEMDDLQKKMGDLCDLNADLQVQIHSFDAVLREKDSVICQKNRHLEDLKAVIVEYSSVTEILRADKTKLENQMQMMQPDITSAGLSLSVAYRLNQTSLGSLQTELALAQNPLEGVERFSTSMCMASPLDETLDREVLLLMQGPTPEQQSLEFKSLIRRLRKEFQEDRYTVLSALRNHPAAHDEQEISNNQKLQVECERRRQDWAQVLEQLQQYTDSLEKELLKMASNMRRSRTEILHLSIRVQEQENQKQQLKDELDQQKTPPDSREASCQTPDVPQVEEDPDAPSLEWEEEYVIPESPSPPPSSNAQNGSPLSGSKESSGLRDGEGDAKRPEESRSGGGEEEEEEEEEKQNGSERGEEGQLDSGVEEEETPQGELARSRSDIPEASEDGPHIETTETPQPQTEAVTESSGQQEGANFPECTGPEDAHKQTVCAEQRDPAPLPPTHTSAADPVPSETSKANPVLESLPSEASPGQEEMVSPSNTPAELGETISPSPRCAEAASGESTTGEEGASTMSLNDSQKLPHQPPDSTGALESHRTSLLPVAEEEETAVDSATETVTMAGTKTESSDITTATSGVNNTPADSSDKAKDDSQVTSDPGAPDGSKPDATAGQSPPGGDRDSPLNKQKMALEKEQSTEAPEGQKVQEDSEVSAATEKEGETSVVSEDASDREDRRNSWSLSASEKEIEAEFHRLSLGFKCDMFTLDKRLRLEERSRDLAEDNVRREVSSCQGLLQALIPLCEDDGQSMEIIHRLQKNLEILIQSMVRVSSRSEMLGAIHQESRIGKAVEVMIQHVENLRRTYTKEHAELLELRETVTHSERSFGSHAMDRADDFRNKKQSGSQYYKQSSSRRVSIAVIPRSGDLSKSPDSGDMETDRLSRRPPWKGGSGQRPPLKRFVSSGAWPDSEGSRHCLDDYPHVNRFGYDTDSHSEEERREEPVVERRKSSLTELGNKLTSLIMPLKMFNGAERPQSSCVKSHTPSPTPPKEQPGSTPSTDEPLHFATGSMASPPSFSLPNLSAWRPGLPRSLWVWAAVLLVLAGLLAILASLVLQPAADAAPVGTGDSWMTIQQLLWPYTSLRHNGQPPV</sequence>
<evidence type="ECO:0000259" key="11">
    <source>
        <dbReference type="Pfam" id="PF14658"/>
    </source>
</evidence>
<feature type="compositionally biased region" description="Acidic residues" evidence="9">
    <location>
        <begin position="845"/>
        <end position="854"/>
    </location>
</feature>
<proteinExistence type="predicted"/>
<feature type="compositionally biased region" description="Basic and acidic residues" evidence="9">
    <location>
        <begin position="825"/>
        <end position="841"/>
    </location>
</feature>
<evidence type="ECO:0008006" key="15">
    <source>
        <dbReference type="Google" id="ProtNLM"/>
    </source>
</evidence>
<dbReference type="PANTHER" id="PTHR15352:SF3">
    <property type="entry name" value="INOSITOL 1,4,5-TRIPHOSPHATE RECEPTOR ASSOCIATED 2"/>
    <property type="match status" value="1"/>
</dbReference>
<protein>
    <recommendedName>
        <fullName evidence="15">Lymphoid-restricted membrane protein</fullName>
    </recommendedName>
</protein>
<feature type="compositionally biased region" description="Basic and acidic residues" evidence="9">
    <location>
        <begin position="855"/>
        <end position="864"/>
    </location>
</feature>
<evidence type="ECO:0000259" key="12">
    <source>
        <dbReference type="Pfam" id="PF14662"/>
    </source>
</evidence>
<evidence type="ECO:0000256" key="2">
    <source>
        <dbReference type="ARBA" id="ARBA00004496"/>
    </source>
</evidence>
<evidence type="ECO:0000256" key="6">
    <source>
        <dbReference type="ARBA" id="ARBA00023054"/>
    </source>
</evidence>
<feature type="region of interest" description="Disordered" evidence="9">
    <location>
        <begin position="184"/>
        <end position="210"/>
    </location>
</feature>
<evidence type="ECO:0000313" key="13">
    <source>
        <dbReference type="EMBL" id="KAG5267488.1"/>
    </source>
</evidence>
<evidence type="ECO:0000256" key="7">
    <source>
        <dbReference type="ARBA" id="ARBA00023136"/>
    </source>
</evidence>
<dbReference type="EMBL" id="JADWDJ010000017">
    <property type="protein sequence ID" value="KAG5267488.1"/>
    <property type="molecule type" value="Genomic_DNA"/>
</dbReference>
<dbReference type="Pfam" id="PF14658">
    <property type="entry name" value="EF-hand_9"/>
    <property type="match status" value="1"/>
</dbReference>
<comment type="subcellular location">
    <subcellularLocation>
        <location evidence="2">Cytoplasm</location>
    </subcellularLocation>
    <subcellularLocation>
        <location evidence="1">Membrane</location>
        <topology evidence="1">Single-pass membrane protein</topology>
    </subcellularLocation>
</comment>